<dbReference type="CDD" id="cd07182">
    <property type="entry name" value="RNase_HII_bacteria_HII_like"/>
    <property type="match status" value="1"/>
</dbReference>
<evidence type="ECO:0000256" key="5">
    <source>
        <dbReference type="ARBA" id="ARBA00007383"/>
    </source>
</evidence>
<dbReference type="InterPro" id="IPR001352">
    <property type="entry name" value="RNase_HII/HIII"/>
</dbReference>
<dbReference type="Pfam" id="PF01351">
    <property type="entry name" value="RNase_HII"/>
    <property type="match status" value="1"/>
</dbReference>
<proteinExistence type="inferred from homology"/>
<dbReference type="Proteomes" id="UP000185678">
    <property type="component" value="Unassembled WGS sequence"/>
</dbReference>
<evidence type="ECO:0000256" key="16">
    <source>
        <dbReference type="RuleBase" id="RU003515"/>
    </source>
</evidence>
<keyword evidence="9 14" id="KW-0540">Nuclease</keyword>
<comment type="subcellular location">
    <subcellularLocation>
        <location evidence="4 14">Cytoplasm</location>
    </subcellularLocation>
</comment>
<comment type="cofactor">
    <cofactor evidence="2">
        <name>Mg(2+)</name>
        <dbReference type="ChEBI" id="CHEBI:18420"/>
    </cofactor>
</comment>
<evidence type="ECO:0000313" key="19">
    <source>
        <dbReference type="EMBL" id="SIT12287.1"/>
    </source>
</evidence>
<evidence type="ECO:0000256" key="12">
    <source>
        <dbReference type="ARBA" id="ARBA00022801"/>
    </source>
</evidence>
<dbReference type="PROSITE" id="PS51975">
    <property type="entry name" value="RNASE_H_2"/>
    <property type="match status" value="1"/>
</dbReference>
<evidence type="ECO:0000256" key="3">
    <source>
        <dbReference type="ARBA" id="ARBA00004065"/>
    </source>
</evidence>
<dbReference type="InterPro" id="IPR024567">
    <property type="entry name" value="RNase_HII/HIII_dom"/>
</dbReference>
<feature type="binding site" evidence="14 15">
    <location>
        <position position="120"/>
    </location>
    <ligand>
        <name>a divalent metal cation</name>
        <dbReference type="ChEBI" id="CHEBI:60240"/>
    </ligand>
</feature>
<evidence type="ECO:0000256" key="2">
    <source>
        <dbReference type="ARBA" id="ARBA00001946"/>
    </source>
</evidence>
<dbReference type="GO" id="GO:0030145">
    <property type="term" value="F:manganese ion binding"/>
    <property type="evidence" value="ECO:0007669"/>
    <property type="project" value="UniProtKB-UniRule"/>
</dbReference>
<evidence type="ECO:0000256" key="17">
    <source>
        <dbReference type="SAM" id="MobiDB-lite"/>
    </source>
</evidence>
<evidence type="ECO:0000256" key="9">
    <source>
        <dbReference type="ARBA" id="ARBA00022722"/>
    </source>
</evidence>
<keyword evidence="11 14" id="KW-0255">Endonuclease</keyword>
<keyword evidence="8 14" id="KW-0963">Cytoplasm</keyword>
<dbReference type="OrthoDB" id="9803420at2"/>
<dbReference type="RefSeq" id="WP_076401726.1">
    <property type="nucleotide sequence ID" value="NZ_FTOA01000007.1"/>
</dbReference>
<dbReference type="EC" id="3.1.26.4" evidence="6 14"/>
<dbReference type="HAMAP" id="MF_00052_B">
    <property type="entry name" value="RNase_HII_B"/>
    <property type="match status" value="1"/>
</dbReference>
<feature type="region of interest" description="Disordered" evidence="17">
    <location>
        <begin position="189"/>
        <end position="208"/>
    </location>
</feature>
<protein>
    <recommendedName>
        <fullName evidence="7 14">Ribonuclease HII</fullName>
        <shortName evidence="14">RNase HII</shortName>
        <ecNumber evidence="6 14">3.1.26.4</ecNumber>
    </recommendedName>
</protein>
<sequence length="208" mass="22466">MPDFTFERAHPGPVCGVDEAGRGPLAGSVAAAAVWLDPQRLPEALLTGLNDSKKLSARKRDTLFDLLLGSGEAVRYGIASASVEEIDRLNILRASHLAMERAVLALHQQAGWSCSLALIDGNQAPREFPCPTQCVIKGDSLSLSIAAASILAKVTRDREMLALDRQFPAYGWQRNMGYGTAEHRAAIATHGPSPHHRRSFARQGELFG</sequence>
<comment type="similarity">
    <text evidence="5 14 16">Belongs to the RNase HII family.</text>
</comment>
<name>A0A1N7PP77_9PROT</name>
<dbReference type="PANTHER" id="PTHR10954">
    <property type="entry name" value="RIBONUCLEASE H2 SUBUNIT A"/>
    <property type="match status" value="1"/>
</dbReference>
<evidence type="ECO:0000256" key="10">
    <source>
        <dbReference type="ARBA" id="ARBA00022723"/>
    </source>
</evidence>
<dbReference type="GO" id="GO:0005737">
    <property type="term" value="C:cytoplasm"/>
    <property type="evidence" value="ECO:0007669"/>
    <property type="project" value="UniProtKB-SubCell"/>
</dbReference>
<dbReference type="GO" id="GO:0006298">
    <property type="term" value="P:mismatch repair"/>
    <property type="evidence" value="ECO:0007669"/>
    <property type="project" value="TreeGrafter"/>
</dbReference>
<keyword evidence="13 14" id="KW-0464">Manganese</keyword>
<dbReference type="SUPFAM" id="SSF53098">
    <property type="entry name" value="Ribonuclease H-like"/>
    <property type="match status" value="1"/>
</dbReference>
<reference evidence="19 20" key="1">
    <citation type="submission" date="2017-01" db="EMBL/GenBank/DDBJ databases">
        <authorList>
            <person name="Mah S.A."/>
            <person name="Swanson W.J."/>
            <person name="Moy G.W."/>
            <person name="Vacquier V.D."/>
        </authorList>
    </citation>
    <scope>NUCLEOTIDE SEQUENCE [LARGE SCALE GENOMIC DNA]</scope>
    <source>
        <strain evidence="19 20">DSM 11589</strain>
    </source>
</reference>
<evidence type="ECO:0000256" key="15">
    <source>
        <dbReference type="PROSITE-ProRule" id="PRU01319"/>
    </source>
</evidence>
<dbReference type="InterPro" id="IPR012337">
    <property type="entry name" value="RNaseH-like_sf"/>
</dbReference>
<accession>A0A1N7PP77</accession>
<evidence type="ECO:0000256" key="11">
    <source>
        <dbReference type="ARBA" id="ARBA00022759"/>
    </source>
</evidence>
<dbReference type="STRING" id="80876.SAMN05421779_107128"/>
<keyword evidence="12 14" id="KW-0378">Hydrolase</keyword>
<feature type="binding site" evidence="14 15">
    <location>
        <position position="19"/>
    </location>
    <ligand>
        <name>a divalent metal cation</name>
        <dbReference type="ChEBI" id="CHEBI:60240"/>
    </ligand>
</feature>
<dbReference type="AlphaFoldDB" id="A0A1N7PP77"/>
<dbReference type="InterPro" id="IPR022898">
    <property type="entry name" value="RNase_HII"/>
</dbReference>
<dbReference type="EMBL" id="FTOA01000007">
    <property type="protein sequence ID" value="SIT12287.1"/>
    <property type="molecule type" value="Genomic_DNA"/>
</dbReference>
<dbReference type="Gene3D" id="3.30.420.10">
    <property type="entry name" value="Ribonuclease H-like superfamily/Ribonuclease H"/>
    <property type="match status" value="1"/>
</dbReference>
<evidence type="ECO:0000256" key="6">
    <source>
        <dbReference type="ARBA" id="ARBA00012180"/>
    </source>
</evidence>
<evidence type="ECO:0000256" key="13">
    <source>
        <dbReference type="ARBA" id="ARBA00023211"/>
    </source>
</evidence>
<keyword evidence="20" id="KW-1185">Reference proteome</keyword>
<dbReference type="NCBIfam" id="NF000595">
    <property type="entry name" value="PRK00015.1-3"/>
    <property type="match status" value="1"/>
</dbReference>
<evidence type="ECO:0000256" key="4">
    <source>
        <dbReference type="ARBA" id="ARBA00004496"/>
    </source>
</evidence>
<organism evidence="19 20">
    <name type="scientific">Insolitispirillum peregrinum</name>
    <dbReference type="NCBI Taxonomy" id="80876"/>
    <lineage>
        <taxon>Bacteria</taxon>
        <taxon>Pseudomonadati</taxon>
        <taxon>Pseudomonadota</taxon>
        <taxon>Alphaproteobacteria</taxon>
        <taxon>Rhodospirillales</taxon>
        <taxon>Novispirillaceae</taxon>
        <taxon>Insolitispirillum</taxon>
    </lineage>
</organism>
<gene>
    <name evidence="14" type="primary">rnhB</name>
    <name evidence="19" type="ORF">SAMN05421779_107128</name>
</gene>
<evidence type="ECO:0000256" key="7">
    <source>
        <dbReference type="ARBA" id="ARBA00019179"/>
    </source>
</evidence>
<comment type="catalytic activity">
    <reaction evidence="1 14 15 16">
        <text>Endonucleolytic cleavage to 5'-phosphomonoester.</text>
        <dbReference type="EC" id="3.1.26.4"/>
    </reaction>
</comment>
<feature type="domain" description="RNase H type-2" evidence="18">
    <location>
        <begin position="12"/>
        <end position="208"/>
    </location>
</feature>
<dbReference type="GO" id="GO:0003723">
    <property type="term" value="F:RNA binding"/>
    <property type="evidence" value="ECO:0007669"/>
    <property type="project" value="UniProtKB-UniRule"/>
</dbReference>
<dbReference type="GO" id="GO:0043137">
    <property type="term" value="P:DNA replication, removal of RNA primer"/>
    <property type="evidence" value="ECO:0007669"/>
    <property type="project" value="TreeGrafter"/>
</dbReference>
<feature type="binding site" evidence="14 15">
    <location>
        <position position="18"/>
    </location>
    <ligand>
        <name>a divalent metal cation</name>
        <dbReference type="ChEBI" id="CHEBI:60240"/>
    </ligand>
</feature>
<comment type="function">
    <text evidence="3 14 16">Endonuclease that specifically degrades the RNA of RNA-DNA hybrids.</text>
</comment>
<evidence type="ECO:0000256" key="1">
    <source>
        <dbReference type="ARBA" id="ARBA00000077"/>
    </source>
</evidence>
<comment type="cofactor">
    <cofactor evidence="14 15">
        <name>Mn(2+)</name>
        <dbReference type="ChEBI" id="CHEBI:29035"/>
    </cofactor>
    <cofactor evidence="14 15">
        <name>Mg(2+)</name>
        <dbReference type="ChEBI" id="CHEBI:18420"/>
    </cofactor>
    <text evidence="14 15">Manganese or magnesium. Binds 1 divalent metal ion per monomer in the absence of substrate. May bind a second metal ion after substrate binding.</text>
</comment>
<evidence type="ECO:0000259" key="18">
    <source>
        <dbReference type="PROSITE" id="PS51975"/>
    </source>
</evidence>
<evidence type="ECO:0000256" key="8">
    <source>
        <dbReference type="ARBA" id="ARBA00022490"/>
    </source>
</evidence>
<evidence type="ECO:0000256" key="14">
    <source>
        <dbReference type="HAMAP-Rule" id="MF_00052"/>
    </source>
</evidence>
<dbReference type="GO" id="GO:0004523">
    <property type="term" value="F:RNA-DNA hybrid ribonuclease activity"/>
    <property type="evidence" value="ECO:0007669"/>
    <property type="project" value="UniProtKB-UniRule"/>
</dbReference>
<evidence type="ECO:0000313" key="20">
    <source>
        <dbReference type="Proteomes" id="UP000185678"/>
    </source>
</evidence>
<keyword evidence="10 14" id="KW-0479">Metal-binding</keyword>
<dbReference type="GO" id="GO:0032299">
    <property type="term" value="C:ribonuclease H2 complex"/>
    <property type="evidence" value="ECO:0007669"/>
    <property type="project" value="TreeGrafter"/>
</dbReference>
<dbReference type="InterPro" id="IPR036397">
    <property type="entry name" value="RNaseH_sf"/>
</dbReference>
<dbReference type="PANTHER" id="PTHR10954:SF18">
    <property type="entry name" value="RIBONUCLEASE HII"/>
    <property type="match status" value="1"/>
</dbReference>